<dbReference type="InterPro" id="IPR036691">
    <property type="entry name" value="Endo/exonu/phosph_ase_sf"/>
</dbReference>
<evidence type="ECO:0000313" key="4">
    <source>
        <dbReference type="Proteomes" id="UP000663860"/>
    </source>
</evidence>
<evidence type="ECO:0000313" key="3">
    <source>
        <dbReference type="EMBL" id="CAF0728846.1"/>
    </source>
</evidence>
<dbReference type="SUPFAM" id="SSF56219">
    <property type="entry name" value="DNase I-like"/>
    <property type="match status" value="1"/>
</dbReference>
<sequence length="296" mass="34189">MKDLKYSILIWFIITFIPSIISIRFGTYNIQSGSNFEHVYNLTETAETIRRLEVDIIALQEVDNITIRHPIDQTTYIAQYNKKQPFQYFHFEKMRNFQNGGYGISILSKETSIKRVLTYHYNNTTAEQCTVQKEGDYCQGFILFEIPFKYQDNTNLSIYFGTTHLGIGLNGLQQLNEAKQIVQWVTDNIINVSTNPYIILMTGDYNSIPSDDSIENVMLSLFDDLWTAEDICQKIIDPSNINGYTFDALNPSKRIDYIFILKSSNFPDQIKLNCKIQVVSTLSSDHRPVTLNFDLS</sequence>
<dbReference type="GO" id="GO:0006506">
    <property type="term" value="P:GPI anchor biosynthetic process"/>
    <property type="evidence" value="ECO:0007669"/>
    <property type="project" value="TreeGrafter"/>
</dbReference>
<dbReference type="Gene3D" id="3.60.10.10">
    <property type="entry name" value="Endonuclease/exonuclease/phosphatase"/>
    <property type="match status" value="1"/>
</dbReference>
<dbReference type="InterPro" id="IPR005135">
    <property type="entry name" value="Endo/exonuclease/phosphatase"/>
</dbReference>
<dbReference type="Pfam" id="PF03372">
    <property type="entry name" value="Exo_endo_phos"/>
    <property type="match status" value="1"/>
</dbReference>
<organism evidence="3 4">
    <name type="scientific">Adineta steineri</name>
    <dbReference type="NCBI Taxonomy" id="433720"/>
    <lineage>
        <taxon>Eukaryota</taxon>
        <taxon>Metazoa</taxon>
        <taxon>Spiralia</taxon>
        <taxon>Gnathifera</taxon>
        <taxon>Rotifera</taxon>
        <taxon>Eurotatoria</taxon>
        <taxon>Bdelloidea</taxon>
        <taxon>Adinetida</taxon>
        <taxon>Adinetidae</taxon>
        <taxon>Adineta</taxon>
    </lineage>
</organism>
<dbReference type="EMBL" id="CAJNOE010000013">
    <property type="protein sequence ID" value="CAF0728846.1"/>
    <property type="molecule type" value="Genomic_DNA"/>
</dbReference>
<keyword evidence="1" id="KW-0472">Membrane</keyword>
<name>A0A813N3E9_9BILA</name>
<feature type="transmembrane region" description="Helical" evidence="1">
    <location>
        <begin position="6"/>
        <end position="26"/>
    </location>
</feature>
<dbReference type="GO" id="GO:0003824">
    <property type="term" value="F:catalytic activity"/>
    <property type="evidence" value="ECO:0007669"/>
    <property type="project" value="InterPro"/>
</dbReference>
<evidence type="ECO:0000259" key="2">
    <source>
        <dbReference type="Pfam" id="PF03372"/>
    </source>
</evidence>
<evidence type="ECO:0000256" key="1">
    <source>
        <dbReference type="SAM" id="Phobius"/>
    </source>
</evidence>
<feature type="domain" description="Endonuclease/exonuclease/phosphatase" evidence="2">
    <location>
        <begin position="26"/>
        <end position="259"/>
    </location>
</feature>
<accession>A0A813N3E9</accession>
<dbReference type="GO" id="GO:0016020">
    <property type="term" value="C:membrane"/>
    <property type="evidence" value="ECO:0007669"/>
    <property type="project" value="GOC"/>
</dbReference>
<keyword evidence="1" id="KW-0812">Transmembrane</keyword>
<dbReference type="InterPro" id="IPR051916">
    <property type="entry name" value="GPI-anchor_lipid_remodeler"/>
</dbReference>
<dbReference type="AlphaFoldDB" id="A0A813N3E9"/>
<dbReference type="PANTHER" id="PTHR14859:SF15">
    <property type="entry name" value="ENDONUCLEASE_EXONUCLEASE_PHOSPHATASE DOMAIN-CONTAINING PROTEIN"/>
    <property type="match status" value="1"/>
</dbReference>
<gene>
    <name evidence="3" type="ORF">IZO911_LOCUS2689</name>
</gene>
<dbReference type="PANTHER" id="PTHR14859">
    <property type="entry name" value="CALCOFLUOR WHITE HYPERSENSITIVE PROTEIN PRECURSOR"/>
    <property type="match status" value="1"/>
</dbReference>
<protein>
    <recommendedName>
        <fullName evidence="2">Endonuclease/exonuclease/phosphatase domain-containing protein</fullName>
    </recommendedName>
</protein>
<dbReference type="Proteomes" id="UP000663860">
    <property type="component" value="Unassembled WGS sequence"/>
</dbReference>
<keyword evidence="1" id="KW-1133">Transmembrane helix</keyword>
<proteinExistence type="predicted"/>
<reference evidence="3" key="1">
    <citation type="submission" date="2021-02" db="EMBL/GenBank/DDBJ databases">
        <authorList>
            <person name="Nowell W R."/>
        </authorList>
    </citation>
    <scope>NUCLEOTIDE SEQUENCE</scope>
</reference>
<comment type="caution">
    <text evidence="3">The sequence shown here is derived from an EMBL/GenBank/DDBJ whole genome shotgun (WGS) entry which is preliminary data.</text>
</comment>